<dbReference type="EMBL" id="LT629704">
    <property type="protein sequence ID" value="SDN45874.1"/>
    <property type="molecule type" value="Genomic_DNA"/>
</dbReference>
<sequence length="382" mass="42576">MWLAVALLCAGTPAWAASFDCKKASTPVELSLCANPELSRLDTTLGEHYRRALGKLQGPPRATLRSDQRAWLKTRDACGSNTACLQPLLSLRLIEVGKLTQPDTAELDAIIASIPEHPAEAAQGLRRFPRNELAAAWLVYLQHFEPQSGVTVQQAQEKRQQVLEALKTDSYPWEVFQDLSNDPITSPERITLTLLRMMVERAQYAVFADQRASVHCFVFSRHGADAYETFGPLYGSTRDSFAPLCAPQGELFKQPAWQQLDASVDPAIAKASGNSGTIRFWSYADWRRLALRATVSPRDFLKPVAGAEDPEPAIRSWDDEKRWSNEQRTLALAAVEPARQVTAAWLQRERGFSADEGQVAAREIVRQWLEKRLAFIGESSGE</sequence>
<dbReference type="InterPro" id="IPR009739">
    <property type="entry name" value="LprI-like_N"/>
</dbReference>
<name>A0A1H0BJN9_9PSED</name>
<protein>
    <recommendedName>
        <fullName evidence="2">Lysozyme inhibitor LprI-like N-terminal domain-containing protein</fullName>
    </recommendedName>
</protein>
<dbReference type="EMBL" id="JXDI01000003">
    <property type="protein sequence ID" value="KAF2406503.1"/>
    <property type="molecule type" value="Genomic_DNA"/>
</dbReference>
<evidence type="ECO:0000313" key="4">
    <source>
        <dbReference type="EMBL" id="SDN45874.1"/>
    </source>
</evidence>
<dbReference type="PANTHER" id="PTHR37549">
    <property type="entry name" value="LIPOPROTEIN LPRI"/>
    <property type="match status" value="1"/>
</dbReference>
<evidence type="ECO:0000256" key="1">
    <source>
        <dbReference type="SAM" id="SignalP"/>
    </source>
</evidence>
<dbReference type="GO" id="GO:0005576">
    <property type="term" value="C:extracellular region"/>
    <property type="evidence" value="ECO:0007669"/>
    <property type="project" value="TreeGrafter"/>
</dbReference>
<feature type="chain" id="PRO_5009247166" description="Lysozyme inhibitor LprI-like N-terminal domain-containing protein" evidence="1">
    <location>
        <begin position="17"/>
        <end position="382"/>
    </location>
</feature>
<evidence type="ECO:0000313" key="5">
    <source>
        <dbReference type="Proteomes" id="UP000182470"/>
    </source>
</evidence>
<keyword evidence="1" id="KW-0732">Signal</keyword>
<keyword evidence="6" id="KW-1185">Reference proteome</keyword>
<reference evidence="3 6" key="1">
    <citation type="submission" date="2015-01" db="EMBL/GenBank/DDBJ databases">
        <title>Genome Sequence of Pseudomonas antarctica CMS 35.</title>
        <authorList>
            <person name="Voget S."/>
            <person name="Chow J."/>
            <person name="Daniel R."/>
            <person name="Streit W."/>
        </authorList>
    </citation>
    <scope>NUCLEOTIDE SEQUENCE [LARGE SCALE GENOMIC DNA]</scope>
    <source>
        <strain evidence="3 6">CMS 35</strain>
    </source>
</reference>
<dbReference type="Gene3D" id="1.20.1270.180">
    <property type="match status" value="1"/>
</dbReference>
<evidence type="ECO:0000313" key="6">
    <source>
        <dbReference type="Proteomes" id="UP000748067"/>
    </source>
</evidence>
<dbReference type="PANTHER" id="PTHR37549:SF1">
    <property type="entry name" value="LIPOPROTEIN LPRI"/>
    <property type="match status" value="1"/>
</dbReference>
<evidence type="ECO:0000313" key="3">
    <source>
        <dbReference type="EMBL" id="KAF2406503.1"/>
    </source>
</evidence>
<dbReference type="InterPro" id="IPR052755">
    <property type="entry name" value="Lysozyme_Inhibitor_LprI"/>
</dbReference>
<dbReference type="AlphaFoldDB" id="A0A1H0BJN9"/>
<evidence type="ECO:0000259" key="2">
    <source>
        <dbReference type="Pfam" id="PF07007"/>
    </source>
</evidence>
<organism evidence="4 5">
    <name type="scientific">Pseudomonas antarctica</name>
    <dbReference type="NCBI Taxonomy" id="219572"/>
    <lineage>
        <taxon>Bacteria</taxon>
        <taxon>Pseudomonadati</taxon>
        <taxon>Pseudomonadota</taxon>
        <taxon>Gammaproteobacteria</taxon>
        <taxon>Pseudomonadales</taxon>
        <taxon>Pseudomonadaceae</taxon>
        <taxon>Pseudomonas</taxon>
    </lineage>
</organism>
<gene>
    <name evidence="3" type="ORF">PSAN_46790</name>
    <name evidence="4" type="ORF">SAMN04490179_4339</name>
</gene>
<dbReference type="Pfam" id="PF07007">
    <property type="entry name" value="LprI"/>
    <property type="match status" value="1"/>
</dbReference>
<proteinExistence type="predicted"/>
<dbReference type="Proteomes" id="UP000182470">
    <property type="component" value="Chromosome I"/>
</dbReference>
<feature type="signal peptide" evidence="1">
    <location>
        <begin position="1"/>
        <end position="16"/>
    </location>
</feature>
<feature type="domain" description="Lysozyme inhibitor LprI-like N-terminal" evidence="2">
    <location>
        <begin position="21"/>
        <end position="83"/>
    </location>
</feature>
<accession>A0A1H0BJN9</accession>
<dbReference type="Proteomes" id="UP000748067">
    <property type="component" value="Unassembled WGS sequence"/>
</dbReference>
<reference evidence="4 5" key="2">
    <citation type="submission" date="2016-10" db="EMBL/GenBank/DDBJ databases">
        <authorList>
            <person name="de Groot N.N."/>
        </authorList>
    </citation>
    <scope>NUCLEOTIDE SEQUENCE [LARGE SCALE GENOMIC DNA]</scope>
    <source>
        <strain evidence="4 5">BS2772</strain>
    </source>
</reference>